<dbReference type="EMBL" id="JACHWS010000010">
    <property type="protein sequence ID" value="MBB3040174.1"/>
    <property type="molecule type" value="Genomic_DNA"/>
</dbReference>
<sequence length="180" mass="20103">MLAANNHNDPYDDSNVLPFSLGQPHRYQPDDMLPDVAAAGRIRFTDLAAADRAWVVAVLTQRGVTADDLATRLRCSKRSIQLVRADPLCTIMTEWLTAQTLADTLAHQVSVTTRDAALAQDAHDKTIAALKAKLSNVLDQLKVTHQRWQSERHRAEVMAKYLPHRKPHRPQAPANTDPLF</sequence>
<proteinExistence type="predicted"/>
<keyword evidence="2" id="KW-1185">Reference proteome</keyword>
<gene>
    <name evidence="1" type="ORF">FHU29_004669</name>
</gene>
<comment type="caution">
    <text evidence="1">The sequence shown here is derived from an EMBL/GenBank/DDBJ whole genome shotgun (WGS) entry which is preliminary data.</text>
</comment>
<dbReference type="RefSeq" id="WP_064442295.1">
    <property type="nucleotide sequence ID" value="NZ_BDDI01000022.1"/>
</dbReference>
<dbReference type="OrthoDB" id="4644903at2"/>
<dbReference type="Proteomes" id="UP000567922">
    <property type="component" value="Unassembled WGS sequence"/>
</dbReference>
<dbReference type="AlphaFoldDB" id="A0A839RVX3"/>
<protein>
    <submittedName>
        <fullName evidence="1">Uncharacterized protein</fullName>
    </submittedName>
</protein>
<name>A0A839RVX3_9ACTN</name>
<evidence type="ECO:0000313" key="2">
    <source>
        <dbReference type="Proteomes" id="UP000567922"/>
    </source>
</evidence>
<organism evidence="1 2">
    <name type="scientific">Hoyosella altamirensis</name>
    <dbReference type="NCBI Taxonomy" id="616997"/>
    <lineage>
        <taxon>Bacteria</taxon>
        <taxon>Bacillati</taxon>
        <taxon>Actinomycetota</taxon>
        <taxon>Actinomycetes</taxon>
        <taxon>Mycobacteriales</taxon>
        <taxon>Hoyosellaceae</taxon>
        <taxon>Hoyosella</taxon>
    </lineage>
</organism>
<reference evidence="1 2" key="1">
    <citation type="submission" date="2020-08" db="EMBL/GenBank/DDBJ databases">
        <title>Sequencing the genomes of 1000 actinobacteria strains.</title>
        <authorList>
            <person name="Klenk H.-P."/>
        </authorList>
    </citation>
    <scope>NUCLEOTIDE SEQUENCE [LARGE SCALE GENOMIC DNA]</scope>
    <source>
        <strain evidence="1 2">DSM 45258</strain>
    </source>
</reference>
<evidence type="ECO:0000313" key="1">
    <source>
        <dbReference type="EMBL" id="MBB3040174.1"/>
    </source>
</evidence>
<accession>A0A839RVX3</accession>